<dbReference type="Proteomes" id="UP000012073">
    <property type="component" value="Unassembled WGS sequence"/>
</dbReference>
<dbReference type="KEGG" id="ccp:CHC_T00004242001"/>
<dbReference type="EMBL" id="HG001746">
    <property type="protein sequence ID" value="CDF35773.1"/>
    <property type="molecule type" value="Genomic_DNA"/>
</dbReference>
<sequence>MVCATTRGAWGATMRDATMRCFHTTDEGTVLAYILYGSVRHLRPRFPSAVWKGLYNSGAITASSGKQLPRTGLTLGSRGED</sequence>
<gene>
    <name evidence="1" type="ORF">CHC_T00004242001</name>
</gene>
<reference evidence="2" key="1">
    <citation type="journal article" date="2013" name="Proc. Natl. Acad. Sci. U.S.A.">
        <title>Genome structure and metabolic features in the red seaweed Chondrus crispus shed light on evolution of the Archaeplastida.</title>
        <authorList>
            <person name="Collen J."/>
            <person name="Porcel B."/>
            <person name="Carre W."/>
            <person name="Ball S.G."/>
            <person name="Chaparro C."/>
            <person name="Tonon T."/>
            <person name="Barbeyron T."/>
            <person name="Michel G."/>
            <person name="Noel B."/>
            <person name="Valentin K."/>
            <person name="Elias M."/>
            <person name="Artiguenave F."/>
            <person name="Arun A."/>
            <person name="Aury J.M."/>
            <person name="Barbosa-Neto J.F."/>
            <person name="Bothwell J.H."/>
            <person name="Bouget F.Y."/>
            <person name="Brillet L."/>
            <person name="Cabello-Hurtado F."/>
            <person name="Capella-Gutierrez S."/>
            <person name="Charrier B."/>
            <person name="Cladiere L."/>
            <person name="Cock J.M."/>
            <person name="Coelho S.M."/>
            <person name="Colleoni C."/>
            <person name="Czjzek M."/>
            <person name="Da Silva C."/>
            <person name="Delage L."/>
            <person name="Denoeud F."/>
            <person name="Deschamps P."/>
            <person name="Dittami S.M."/>
            <person name="Gabaldon T."/>
            <person name="Gachon C.M."/>
            <person name="Groisillier A."/>
            <person name="Herve C."/>
            <person name="Jabbari K."/>
            <person name="Katinka M."/>
            <person name="Kloareg B."/>
            <person name="Kowalczyk N."/>
            <person name="Labadie K."/>
            <person name="Leblanc C."/>
            <person name="Lopez P.J."/>
            <person name="McLachlan D.H."/>
            <person name="Meslet-Cladiere L."/>
            <person name="Moustafa A."/>
            <person name="Nehr Z."/>
            <person name="Nyvall Collen P."/>
            <person name="Panaud O."/>
            <person name="Partensky F."/>
            <person name="Poulain J."/>
            <person name="Rensing S.A."/>
            <person name="Rousvoal S."/>
            <person name="Samson G."/>
            <person name="Symeonidi A."/>
            <person name="Weissenbach J."/>
            <person name="Zambounis A."/>
            <person name="Wincker P."/>
            <person name="Boyen C."/>
        </authorList>
    </citation>
    <scope>NUCLEOTIDE SEQUENCE [LARGE SCALE GENOMIC DNA]</scope>
    <source>
        <strain evidence="2">cv. Stackhouse</strain>
    </source>
</reference>
<protein>
    <submittedName>
        <fullName evidence="1">Uncharacterized protein</fullName>
    </submittedName>
</protein>
<keyword evidence="2" id="KW-1185">Reference proteome</keyword>
<dbReference type="AlphaFoldDB" id="R7QDB1"/>
<dbReference type="RefSeq" id="XP_005715592.1">
    <property type="nucleotide sequence ID" value="XM_005715535.1"/>
</dbReference>
<name>R7QDB1_CHOCR</name>
<evidence type="ECO:0000313" key="2">
    <source>
        <dbReference type="Proteomes" id="UP000012073"/>
    </source>
</evidence>
<dbReference type="GeneID" id="17323306"/>
<accession>R7QDB1</accession>
<evidence type="ECO:0000313" key="1">
    <source>
        <dbReference type="EMBL" id="CDF35773.1"/>
    </source>
</evidence>
<dbReference type="Gramene" id="CDF35773">
    <property type="protein sequence ID" value="CDF35773"/>
    <property type="gene ID" value="CHC_T00004242001"/>
</dbReference>
<organism evidence="1 2">
    <name type="scientific">Chondrus crispus</name>
    <name type="common">Carrageen Irish moss</name>
    <name type="synonym">Polymorpha crispa</name>
    <dbReference type="NCBI Taxonomy" id="2769"/>
    <lineage>
        <taxon>Eukaryota</taxon>
        <taxon>Rhodophyta</taxon>
        <taxon>Florideophyceae</taxon>
        <taxon>Rhodymeniophycidae</taxon>
        <taxon>Gigartinales</taxon>
        <taxon>Gigartinaceae</taxon>
        <taxon>Chondrus</taxon>
    </lineage>
</organism>
<proteinExistence type="predicted"/>